<organism evidence="2 3">
    <name type="scientific">Linnemannia schmuckeri</name>
    <dbReference type="NCBI Taxonomy" id="64567"/>
    <lineage>
        <taxon>Eukaryota</taxon>
        <taxon>Fungi</taxon>
        <taxon>Fungi incertae sedis</taxon>
        <taxon>Mucoromycota</taxon>
        <taxon>Mortierellomycotina</taxon>
        <taxon>Mortierellomycetes</taxon>
        <taxon>Mortierellales</taxon>
        <taxon>Mortierellaceae</taxon>
        <taxon>Linnemannia</taxon>
    </lineage>
</organism>
<comment type="caution">
    <text evidence="2">The sequence shown here is derived from an EMBL/GenBank/DDBJ whole genome shotgun (WGS) entry which is preliminary data.</text>
</comment>
<feature type="chain" id="PRO_5040406482" evidence="1">
    <location>
        <begin position="29"/>
        <end position="216"/>
    </location>
</feature>
<accession>A0A9P5V8Y3</accession>
<feature type="signal peptide" evidence="1">
    <location>
        <begin position="1"/>
        <end position="28"/>
    </location>
</feature>
<evidence type="ECO:0000313" key="2">
    <source>
        <dbReference type="EMBL" id="KAF9147497.1"/>
    </source>
</evidence>
<protein>
    <submittedName>
        <fullName evidence="2">Uncharacterized protein</fullName>
    </submittedName>
</protein>
<dbReference type="OrthoDB" id="2430015at2759"/>
<evidence type="ECO:0000313" key="3">
    <source>
        <dbReference type="Proteomes" id="UP000748756"/>
    </source>
</evidence>
<dbReference type="Proteomes" id="UP000748756">
    <property type="component" value="Unassembled WGS sequence"/>
</dbReference>
<sequence length="216" mass="24580">MVRLYLSFSNVVLVILAHVAVFSGLASARSASSATSPRPVSNATGSVVALERRSTVKMNVKWLSNMDTWWLFTRKYNHDITLTVDHHYTGNMKYKARNFNSHCHEDGVWCVTHGDPLSQEMAIWYKGYNFQHPTMTIGCYVEGIFIETIASYMDQKEPLLNIFISYTMLHFFHLYMVIKLAHVALTSALTSAHSVSNATFASPISNLGHRRRMEKR</sequence>
<keyword evidence="1" id="KW-0732">Signal</keyword>
<keyword evidence="3" id="KW-1185">Reference proteome</keyword>
<reference evidence="2" key="1">
    <citation type="journal article" date="2020" name="Fungal Divers.">
        <title>Resolving the Mortierellaceae phylogeny through synthesis of multi-gene phylogenetics and phylogenomics.</title>
        <authorList>
            <person name="Vandepol N."/>
            <person name="Liber J."/>
            <person name="Desiro A."/>
            <person name="Na H."/>
            <person name="Kennedy M."/>
            <person name="Barry K."/>
            <person name="Grigoriev I.V."/>
            <person name="Miller A.N."/>
            <person name="O'Donnell K."/>
            <person name="Stajich J.E."/>
            <person name="Bonito G."/>
        </authorList>
    </citation>
    <scope>NUCLEOTIDE SEQUENCE</scope>
    <source>
        <strain evidence="2">NRRL 6426</strain>
    </source>
</reference>
<proteinExistence type="predicted"/>
<name>A0A9P5V8Y3_9FUNG</name>
<gene>
    <name evidence="2" type="ORF">BG015_010873</name>
</gene>
<dbReference type="EMBL" id="JAAAUQ010000800">
    <property type="protein sequence ID" value="KAF9147497.1"/>
    <property type="molecule type" value="Genomic_DNA"/>
</dbReference>
<evidence type="ECO:0000256" key="1">
    <source>
        <dbReference type="SAM" id="SignalP"/>
    </source>
</evidence>
<dbReference type="AlphaFoldDB" id="A0A9P5V8Y3"/>